<dbReference type="GO" id="GO:0000160">
    <property type="term" value="P:phosphorelay signal transduction system"/>
    <property type="evidence" value="ECO:0007669"/>
    <property type="project" value="InterPro"/>
</dbReference>
<dbReference type="RefSeq" id="WP_119811515.1">
    <property type="nucleotide sequence ID" value="NZ_QYUP01000120.1"/>
</dbReference>
<evidence type="ECO:0000256" key="1">
    <source>
        <dbReference type="ARBA" id="ARBA00022553"/>
    </source>
</evidence>
<sequence length="238" mass="25692">MKVLVVDDDVVSRMVLMHLVDSSGSYEILEAEDGLDAWEQMQAGLRPQLLFCDLRMPRLSGMDLLARVRADPAYDPMSFILVTSSTDTGTVDQAAGLGVSGYIVKPFQAGQVRVHLASLSPPPDGWMHRAERPTATMARLGIDYERLLAYLGGFRSQLAAASGEIDAMLARGEPEAACERIARLHTGCITLGLDGAAEGFEALAPDGQDGDRVHLALADAIRSVMAQADCIRRSQSEY</sequence>
<dbReference type="PANTHER" id="PTHR44591:SF3">
    <property type="entry name" value="RESPONSE REGULATORY DOMAIN-CONTAINING PROTEIN"/>
    <property type="match status" value="1"/>
</dbReference>
<keyword evidence="1 2" id="KW-0597">Phosphoprotein</keyword>
<evidence type="ECO:0000313" key="5">
    <source>
        <dbReference type="Proteomes" id="UP000284006"/>
    </source>
</evidence>
<dbReference type="Proteomes" id="UP000284006">
    <property type="component" value="Unassembled WGS sequence"/>
</dbReference>
<dbReference type="Gene3D" id="3.40.50.2300">
    <property type="match status" value="1"/>
</dbReference>
<comment type="caution">
    <text evidence="4">The sequence shown here is derived from an EMBL/GenBank/DDBJ whole genome shotgun (WGS) entry which is preliminary data.</text>
</comment>
<dbReference type="InterPro" id="IPR050595">
    <property type="entry name" value="Bact_response_regulator"/>
</dbReference>
<feature type="modified residue" description="4-aspartylphosphate" evidence="2">
    <location>
        <position position="53"/>
    </location>
</feature>
<accession>A0A418XRT0</accession>
<evidence type="ECO:0000313" key="4">
    <source>
        <dbReference type="EMBL" id="RJG15131.1"/>
    </source>
</evidence>
<protein>
    <submittedName>
        <fullName evidence="4">Response regulator</fullName>
    </submittedName>
</protein>
<feature type="domain" description="Response regulatory" evidence="3">
    <location>
        <begin position="2"/>
        <end position="120"/>
    </location>
</feature>
<reference evidence="4 5" key="1">
    <citation type="submission" date="2018-09" db="EMBL/GenBank/DDBJ databases">
        <authorList>
            <person name="Zhu H."/>
        </authorList>
    </citation>
    <scope>NUCLEOTIDE SEQUENCE [LARGE SCALE GENOMIC DNA]</scope>
    <source>
        <strain evidence="4 5">K1S02-61</strain>
    </source>
</reference>
<dbReference type="Pfam" id="PF00072">
    <property type="entry name" value="Response_reg"/>
    <property type="match status" value="1"/>
</dbReference>
<evidence type="ECO:0000256" key="2">
    <source>
        <dbReference type="PROSITE-ProRule" id="PRU00169"/>
    </source>
</evidence>
<dbReference type="AlphaFoldDB" id="A0A418XRT0"/>
<proteinExistence type="predicted"/>
<dbReference type="InterPro" id="IPR001789">
    <property type="entry name" value="Sig_transdc_resp-reg_receiver"/>
</dbReference>
<dbReference type="InterPro" id="IPR011006">
    <property type="entry name" value="CheY-like_superfamily"/>
</dbReference>
<name>A0A418XRT0_9BURK</name>
<keyword evidence="5" id="KW-1185">Reference proteome</keyword>
<evidence type="ECO:0000259" key="3">
    <source>
        <dbReference type="PROSITE" id="PS50110"/>
    </source>
</evidence>
<dbReference type="EMBL" id="QYUP01000120">
    <property type="protein sequence ID" value="RJG15131.1"/>
    <property type="molecule type" value="Genomic_DNA"/>
</dbReference>
<organism evidence="4 5">
    <name type="scientific">Massilia cavernae</name>
    <dbReference type="NCBI Taxonomy" id="2320864"/>
    <lineage>
        <taxon>Bacteria</taxon>
        <taxon>Pseudomonadati</taxon>
        <taxon>Pseudomonadota</taxon>
        <taxon>Betaproteobacteria</taxon>
        <taxon>Burkholderiales</taxon>
        <taxon>Oxalobacteraceae</taxon>
        <taxon>Telluria group</taxon>
        <taxon>Massilia</taxon>
    </lineage>
</organism>
<dbReference type="SMART" id="SM00448">
    <property type="entry name" value="REC"/>
    <property type="match status" value="1"/>
</dbReference>
<dbReference type="OrthoDB" id="9789181at2"/>
<dbReference type="SUPFAM" id="SSF52172">
    <property type="entry name" value="CheY-like"/>
    <property type="match status" value="1"/>
</dbReference>
<gene>
    <name evidence="4" type="ORF">D3872_14725</name>
</gene>
<dbReference type="PROSITE" id="PS50110">
    <property type="entry name" value="RESPONSE_REGULATORY"/>
    <property type="match status" value="1"/>
</dbReference>
<dbReference type="PANTHER" id="PTHR44591">
    <property type="entry name" value="STRESS RESPONSE REGULATOR PROTEIN 1"/>
    <property type="match status" value="1"/>
</dbReference>